<dbReference type="EMBL" id="CP071869">
    <property type="protein sequence ID" value="QTE21111.1"/>
    <property type="molecule type" value="Genomic_DNA"/>
</dbReference>
<organism evidence="1 2">
    <name type="scientific">Polaribacter cellanae</name>
    <dbReference type="NCBI Taxonomy" id="2818493"/>
    <lineage>
        <taxon>Bacteria</taxon>
        <taxon>Pseudomonadati</taxon>
        <taxon>Bacteroidota</taxon>
        <taxon>Flavobacteriia</taxon>
        <taxon>Flavobacteriales</taxon>
        <taxon>Flavobacteriaceae</taxon>
    </lineage>
</organism>
<protein>
    <submittedName>
        <fullName evidence="1">Uncharacterized protein</fullName>
    </submittedName>
</protein>
<evidence type="ECO:0000313" key="1">
    <source>
        <dbReference type="EMBL" id="QTE21111.1"/>
    </source>
</evidence>
<gene>
    <name evidence="1" type="ORF">J3359_09635</name>
</gene>
<evidence type="ECO:0000313" key="2">
    <source>
        <dbReference type="Proteomes" id="UP000663920"/>
    </source>
</evidence>
<dbReference type="Proteomes" id="UP000663920">
    <property type="component" value="Chromosome"/>
</dbReference>
<dbReference type="AlphaFoldDB" id="A0A975CJM6"/>
<dbReference type="KEGG" id="pcea:J3359_09635"/>
<name>A0A975CJM6_9FLAO</name>
<accession>A0A975CJM6</accession>
<keyword evidence="2" id="KW-1185">Reference proteome</keyword>
<sequence length="153" mass="18382">MTDQYSFNEFDLQLIDGFYSLKSFQPFKKSFPKYTNNLIWNYLISKYKVKDFSNQCVWIFFINEEKEIKGYYQMNFQIFHSATATEVMRLILMMDVKKVVFALNYSQKVNLFDVPPRVVRFYKKKLLPFEINIIDALVVNKNNYESLVTNELL</sequence>
<proteinExistence type="predicted"/>
<reference evidence="1 2" key="1">
    <citation type="submission" date="2021-03" db="EMBL/GenBank/DDBJ databases">
        <title>Complete genome of Polaribacter_sp.SM13.</title>
        <authorList>
            <person name="Jeong S.W."/>
            <person name="Bae J.W."/>
        </authorList>
    </citation>
    <scope>NUCLEOTIDE SEQUENCE [LARGE SCALE GENOMIC DNA]</scope>
    <source>
        <strain evidence="1 2">SM13</strain>
    </source>
</reference>
<dbReference type="RefSeq" id="WP_208076706.1">
    <property type="nucleotide sequence ID" value="NZ_CP071869.1"/>
</dbReference>